<name>A0A2T2N1R9_CORCC</name>
<evidence type="ECO:0000256" key="5">
    <source>
        <dbReference type="ARBA" id="ARBA00023033"/>
    </source>
</evidence>
<reference evidence="7 8" key="1">
    <citation type="journal article" date="2018" name="Front. Microbiol.">
        <title>Genome-Wide Analysis of Corynespora cassiicola Leaf Fall Disease Putative Effectors.</title>
        <authorList>
            <person name="Lopez D."/>
            <person name="Ribeiro S."/>
            <person name="Label P."/>
            <person name="Fumanal B."/>
            <person name="Venisse J.S."/>
            <person name="Kohler A."/>
            <person name="de Oliveira R.R."/>
            <person name="Labutti K."/>
            <person name="Lipzen A."/>
            <person name="Lail K."/>
            <person name="Bauer D."/>
            <person name="Ohm R.A."/>
            <person name="Barry K.W."/>
            <person name="Spatafora J."/>
            <person name="Grigoriev I.V."/>
            <person name="Martin F.M."/>
            <person name="Pujade-Renaud V."/>
        </authorList>
    </citation>
    <scope>NUCLEOTIDE SEQUENCE [LARGE SCALE GENOMIC DNA]</scope>
    <source>
        <strain evidence="7 8">Philippines</strain>
    </source>
</reference>
<dbReference type="OrthoDB" id="16820at2759"/>
<comment type="similarity">
    <text evidence="1">Belongs to the paxM FAD-dependent monooxygenase family.</text>
</comment>
<sequence>MGANEGLEQCRVHVESLLRDRGHSGLRKTSYPSGSLGFLEQCDEVVTIADDIRKAQAQLNVIVVGAGLGGLATAIALRRRGHQVTVFERAPKLDEVGAGIQIPPNSTRILLKFGLGSHLLKHATRPDSIRFRRWETGEVIGCTKLIPEFETRFGAPYYVMHRANLQLSLYQVALELGVSVLLNAGVKTYDQKTPSIQLDDGTIHKADLIVAADGIKSEARRVVLGGSDQPPCKAGFAAYRAMVEVEKMSGDAELEELLRIPGQNLWVGNQRHVMTYTVAGGKYFNMVLSHPEDEDPGDWNQKTVVEDMKANFQGWDPCLVKVIDLIEKTQKWPLLTGTPLPRWVSSSGKLLIIGDAAHAMVPYMSAGAAMAVEDGAALAEVLSLIGSTREMQRALEIFQTVRISRTGQMQEASLVNGKIWHFEDGPEQRARDESMRNDCGGDGIRSSANQWSDAETSRWAYGYDAEEQVRRAWKEDTKQRRPGSNL</sequence>
<dbReference type="InterPro" id="IPR050493">
    <property type="entry name" value="FAD-dep_Monooxygenase_BioMet"/>
</dbReference>
<dbReference type="InterPro" id="IPR036188">
    <property type="entry name" value="FAD/NAD-bd_sf"/>
</dbReference>
<dbReference type="PANTHER" id="PTHR13789">
    <property type="entry name" value="MONOOXYGENASE"/>
    <property type="match status" value="1"/>
</dbReference>
<proteinExistence type="inferred from homology"/>
<organism evidence="7 8">
    <name type="scientific">Corynespora cassiicola Philippines</name>
    <dbReference type="NCBI Taxonomy" id="1448308"/>
    <lineage>
        <taxon>Eukaryota</taxon>
        <taxon>Fungi</taxon>
        <taxon>Dikarya</taxon>
        <taxon>Ascomycota</taxon>
        <taxon>Pezizomycotina</taxon>
        <taxon>Dothideomycetes</taxon>
        <taxon>Pleosporomycetidae</taxon>
        <taxon>Pleosporales</taxon>
        <taxon>Corynesporascaceae</taxon>
        <taxon>Corynespora</taxon>
    </lineage>
</organism>
<evidence type="ECO:0000256" key="1">
    <source>
        <dbReference type="ARBA" id="ARBA00007992"/>
    </source>
</evidence>
<dbReference type="GO" id="GO:0004497">
    <property type="term" value="F:monooxygenase activity"/>
    <property type="evidence" value="ECO:0007669"/>
    <property type="project" value="UniProtKB-KW"/>
</dbReference>
<dbReference type="SUPFAM" id="SSF51905">
    <property type="entry name" value="FAD/NAD(P)-binding domain"/>
    <property type="match status" value="1"/>
</dbReference>
<dbReference type="InterPro" id="IPR002938">
    <property type="entry name" value="FAD-bd"/>
</dbReference>
<evidence type="ECO:0000313" key="8">
    <source>
        <dbReference type="Proteomes" id="UP000240883"/>
    </source>
</evidence>
<evidence type="ECO:0000313" key="7">
    <source>
        <dbReference type="EMBL" id="PSN59354.1"/>
    </source>
</evidence>
<keyword evidence="2" id="KW-0285">Flavoprotein</keyword>
<accession>A0A2T2N1R9</accession>
<dbReference type="GO" id="GO:0071949">
    <property type="term" value="F:FAD binding"/>
    <property type="evidence" value="ECO:0007669"/>
    <property type="project" value="InterPro"/>
</dbReference>
<keyword evidence="3" id="KW-0274">FAD</keyword>
<dbReference type="Gene3D" id="3.50.50.60">
    <property type="entry name" value="FAD/NAD(P)-binding domain"/>
    <property type="match status" value="1"/>
</dbReference>
<dbReference type="FunFam" id="3.50.50.60:FF:000115">
    <property type="entry name" value="Salicylate hydroxylase, putative"/>
    <property type="match status" value="1"/>
</dbReference>
<evidence type="ECO:0000256" key="2">
    <source>
        <dbReference type="ARBA" id="ARBA00022630"/>
    </source>
</evidence>
<keyword evidence="5" id="KW-0503">Monooxygenase</keyword>
<dbReference type="Proteomes" id="UP000240883">
    <property type="component" value="Unassembled WGS sequence"/>
</dbReference>
<dbReference type="PRINTS" id="PR00420">
    <property type="entry name" value="RNGMNOXGNASE"/>
</dbReference>
<evidence type="ECO:0000259" key="6">
    <source>
        <dbReference type="Pfam" id="PF01494"/>
    </source>
</evidence>
<dbReference type="AlphaFoldDB" id="A0A2T2N1R9"/>
<keyword evidence="4" id="KW-0560">Oxidoreductase</keyword>
<keyword evidence="8" id="KW-1185">Reference proteome</keyword>
<evidence type="ECO:0000256" key="3">
    <source>
        <dbReference type="ARBA" id="ARBA00022827"/>
    </source>
</evidence>
<dbReference type="STRING" id="1448308.A0A2T2N1R9"/>
<dbReference type="Pfam" id="PF01494">
    <property type="entry name" value="FAD_binding_3"/>
    <property type="match status" value="1"/>
</dbReference>
<dbReference type="SUPFAM" id="SSF54373">
    <property type="entry name" value="FAD-linked reductases, C-terminal domain"/>
    <property type="match status" value="1"/>
</dbReference>
<feature type="domain" description="FAD-binding" evidence="6">
    <location>
        <begin position="59"/>
        <end position="387"/>
    </location>
</feature>
<evidence type="ECO:0000256" key="4">
    <source>
        <dbReference type="ARBA" id="ARBA00023002"/>
    </source>
</evidence>
<dbReference type="EMBL" id="KZ678157">
    <property type="protein sequence ID" value="PSN59354.1"/>
    <property type="molecule type" value="Genomic_DNA"/>
</dbReference>
<dbReference type="PANTHER" id="PTHR13789:SF306">
    <property type="entry name" value="HYDROXYLASE, PUTATIVE-RELATED"/>
    <property type="match status" value="1"/>
</dbReference>
<protein>
    <submittedName>
        <fullName evidence="7">FAD/NAD(P)-binding domain-containing protein</fullName>
    </submittedName>
</protein>
<gene>
    <name evidence="7" type="ORF">BS50DRAFT_580075</name>
</gene>